<reference evidence="1" key="1">
    <citation type="submission" date="2018-05" db="EMBL/GenBank/DDBJ databases">
        <authorList>
            <person name="Lanie J.A."/>
            <person name="Ng W.-L."/>
            <person name="Kazmierczak K.M."/>
            <person name="Andrzejewski T.M."/>
            <person name="Davidsen T.M."/>
            <person name="Wayne K.J."/>
            <person name="Tettelin H."/>
            <person name="Glass J.I."/>
            <person name="Rusch D."/>
            <person name="Podicherti R."/>
            <person name="Tsui H.-C.T."/>
            <person name="Winkler M.E."/>
        </authorList>
    </citation>
    <scope>NUCLEOTIDE SEQUENCE</scope>
</reference>
<protein>
    <submittedName>
        <fullName evidence="1">Uncharacterized protein</fullName>
    </submittedName>
</protein>
<evidence type="ECO:0000313" key="1">
    <source>
        <dbReference type="EMBL" id="SVA57620.1"/>
    </source>
</evidence>
<proteinExistence type="predicted"/>
<organism evidence="1">
    <name type="scientific">marine metagenome</name>
    <dbReference type="NCBI Taxonomy" id="408172"/>
    <lineage>
        <taxon>unclassified sequences</taxon>
        <taxon>metagenomes</taxon>
        <taxon>ecological metagenomes</taxon>
    </lineage>
</organism>
<dbReference type="AlphaFoldDB" id="A0A381WYU5"/>
<sequence>MSEPFYTAIATVMKVDGLHRRANISVGPALDFGVHGPIKEHYRLTKAPDLPLPVDYIVAATGG</sequence>
<accession>A0A381WYU5</accession>
<dbReference type="EMBL" id="UINC01013313">
    <property type="protein sequence ID" value="SVA57620.1"/>
    <property type="molecule type" value="Genomic_DNA"/>
</dbReference>
<name>A0A381WYU5_9ZZZZ</name>
<gene>
    <name evidence="1" type="ORF">METZ01_LOCUS110474</name>
</gene>